<evidence type="ECO:0000256" key="2">
    <source>
        <dbReference type="ARBA" id="ARBA00022487"/>
    </source>
</evidence>
<keyword evidence="6" id="KW-0732">Signal</keyword>
<evidence type="ECO:0000259" key="7">
    <source>
        <dbReference type="Pfam" id="PF00135"/>
    </source>
</evidence>
<keyword evidence="3 6" id="KW-0378">Hydrolase</keyword>
<dbReference type="AlphaFoldDB" id="A0A835G515"/>
<evidence type="ECO:0000256" key="1">
    <source>
        <dbReference type="ARBA" id="ARBA00005964"/>
    </source>
</evidence>
<feature type="chain" id="PRO_5033109055" description="Carboxylic ester hydrolase" evidence="6">
    <location>
        <begin position="22"/>
        <end position="569"/>
    </location>
</feature>
<dbReference type="PROSITE" id="PS00122">
    <property type="entry name" value="CARBOXYLESTERASE_B_1"/>
    <property type="match status" value="1"/>
</dbReference>
<evidence type="ECO:0000313" key="9">
    <source>
        <dbReference type="Proteomes" id="UP000648187"/>
    </source>
</evidence>
<keyword evidence="5" id="KW-0325">Glycoprotein</keyword>
<dbReference type="EMBL" id="JACKWZ010000718">
    <property type="protein sequence ID" value="KAF9405564.1"/>
    <property type="molecule type" value="Genomic_DNA"/>
</dbReference>
<gene>
    <name evidence="8" type="ORF">HW555_013756</name>
</gene>
<keyword evidence="9" id="KW-1185">Reference proteome</keyword>
<dbReference type="InterPro" id="IPR029058">
    <property type="entry name" value="AB_hydrolase_fold"/>
</dbReference>
<name>A0A835G515_SPOEX</name>
<feature type="signal peptide" evidence="6">
    <location>
        <begin position="1"/>
        <end position="21"/>
    </location>
</feature>
<sequence length="569" mass="64942">MFVRYKWLVLWSLWAARFVRQSTPVRSLHDGSLIRGQYSVDNSYQRYTGIPYASSEYKYRFKKLINESIDDTNIRSSSIIIYCSRLLDLFQNGMECFEATREHIRCPQTNFKFLSSILGTEDCLTLNVYSPNHAWDGAPLPVMVFIHGGGFREGSGAPLLYGPDFLVRKGVVLVTINYRLNIHGFLCLGTKDAPGNAGLKDQVAALKWVQKNIRAFGGDPDNVTIFGESAGGASVSYHLLSPMSKGLFKRAIAQSGSSLTAFARQRDPLNQAVALAKAMGMTINDPQQLYEPFMNKTINELVATEIPRVKGRLRFAHLPFVPCTEQPIDGVEPFITDTPFNILTKGNYNKVPLIIGSNSEEGYYFAGLDNHETLKNLNFERSIEVFDLEFPTEKEKKEVANNLKKIHVGNEEISWKNIVQFSRYHGEPYFNLPEYIETDLILKTSDEPVYKYQFQYSGRRNMPKFIAGPTFWSAPGATHADELFYIFSLFPIPIMFENEMIRTMTTLWTNFAKYGTPTPEGSEFNWPPTSQELPTRLDINRQVSIVHNPPFTDTVQYWRQLYDKYRAHD</sequence>
<comment type="caution">
    <text evidence="8">The sequence shown here is derived from an EMBL/GenBank/DDBJ whole genome shotgun (WGS) entry which is preliminary data.</text>
</comment>
<dbReference type="Pfam" id="PF00135">
    <property type="entry name" value="COesterase"/>
    <property type="match status" value="1"/>
</dbReference>
<dbReference type="Proteomes" id="UP000648187">
    <property type="component" value="Unassembled WGS sequence"/>
</dbReference>
<dbReference type="GO" id="GO:0052689">
    <property type="term" value="F:carboxylic ester hydrolase activity"/>
    <property type="evidence" value="ECO:0007669"/>
    <property type="project" value="UniProtKB-KW"/>
</dbReference>
<dbReference type="Gene3D" id="3.40.50.1820">
    <property type="entry name" value="alpha/beta hydrolase"/>
    <property type="match status" value="1"/>
</dbReference>
<evidence type="ECO:0000313" key="8">
    <source>
        <dbReference type="EMBL" id="KAF9405564.1"/>
    </source>
</evidence>
<dbReference type="InterPro" id="IPR019826">
    <property type="entry name" value="Carboxylesterase_B_AS"/>
</dbReference>
<feature type="domain" description="Carboxylesterase type B" evidence="7">
    <location>
        <begin position="96"/>
        <end position="558"/>
    </location>
</feature>
<dbReference type="EC" id="3.1.1.-" evidence="6"/>
<evidence type="ECO:0000256" key="6">
    <source>
        <dbReference type="RuleBase" id="RU361235"/>
    </source>
</evidence>
<dbReference type="SUPFAM" id="SSF53474">
    <property type="entry name" value="alpha/beta-Hydrolases"/>
    <property type="match status" value="1"/>
</dbReference>
<accession>A0A835G515</accession>
<dbReference type="InterPro" id="IPR019819">
    <property type="entry name" value="Carboxylesterase_B_CS"/>
</dbReference>
<comment type="similarity">
    <text evidence="1 6">Belongs to the type-B carboxylesterase/lipase family.</text>
</comment>
<keyword evidence="2" id="KW-0719">Serine esterase</keyword>
<protein>
    <recommendedName>
        <fullName evidence="6">Carboxylic ester hydrolase</fullName>
        <ecNumber evidence="6">3.1.1.-</ecNumber>
    </recommendedName>
</protein>
<dbReference type="PANTHER" id="PTHR43142:SF1">
    <property type="entry name" value="CARBOXYLIC ESTER HYDROLASE"/>
    <property type="match status" value="1"/>
</dbReference>
<dbReference type="PANTHER" id="PTHR43142">
    <property type="entry name" value="CARBOXYLIC ESTER HYDROLASE"/>
    <property type="match status" value="1"/>
</dbReference>
<evidence type="ECO:0000256" key="3">
    <source>
        <dbReference type="ARBA" id="ARBA00022801"/>
    </source>
</evidence>
<proteinExistence type="inferred from homology"/>
<dbReference type="PROSITE" id="PS00941">
    <property type="entry name" value="CARBOXYLESTERASE_B_2"/>
    <property type="match status" value="1"/>
</dbReference>
<reference evidence="8" key="1">
    <citation type="submission" date="2020-08" db="EMBL/GenBank/DDBJ databases">
        <title>Spodoptera exigua strain:BAW_Kor-Di-RS1 Genome sequencing and assembly.</title>
        <authorList>
            <person name="Kim J."/>
            <person name="Nam H.Y."/>
            <person name="Kwon M."/>
            <person name="Choi J.H."/>
            <person name="Cho S.R."/>
            <person name="Kim G.-H."/>
        </authorList>
    </citation>
    <scope>NUCLEOTIDE SEQUENCE</scope>
    <source>
        <strain evidence="8">BAW_Kor-Di-RS1</strain>
        <tissue evidence="8">Whole-body</tissue>
    </source>
</reference>
<evidence type="ECO:0000256" key="5">
    <source>
        <dbReference type="ARBA" id="ARBA00023180"/>
    </source>
</evidence>
<dbReference type="InterPro" id="IPR002018">
    <property type="entry name" value="CarbesteraseB"/>
</dbReference>
<organism evidence="8 9">
    <name type="scientific">Spodoptera exigua</name>
    <name type="common">Beet armyworm</name>
    <name type="synonym">Noctua fulgens</name>
    <dbReference type="NCBI Taxonomy" id="7107"/>
    <lineage>
        <taxon>Eukaryota</taxon>
        <taxon>Metazoa</taxon>
        <taxon>Ecdysozoa</taxon>
        <taxon>Arthropoda</taxon>
        <taxon>Hexapoda</taxon>
        <taxon>Insecta</taxon>
        <taxon>Pterygota</taxon>
        <taxon>Neoptera</taxon>
        <taxon>Endopterygota</taxon>
        <taxon>Lepidoptera</taxon>
        <taxon>Glossata</taxon>
        <taxon>Ditrysia</taxon>
        <taxon>Noctuoidea</taxon>
        <taxon>Noctuidae</taxon>
        <taxon>Amphipyrinae</taxon>
        <taxon>Spodoptera</taxon>
    </lineage>
</organism>
<evidence type="ECO:0000256" key="4">
    <source>
        <dbReference type="ARBA" id="ARBA00023157"/>
    </source>
</evidence>
<keyword evidence="4" id="KW-1015">Disulfide bond</keyword>